<dbReference type="Proteomes" id="UP000653275">
    <property type="component" value="Unassembled WGS sequence"/>
</dbReference>
<accession>A0AAP2F2I0</accession>
<name>A0AAP2F2I0_LELAM</name>
<dbReference type="RefSeq" id="WP_174340243.1">
    <property type="nucleotide sequence ID" value="NZ_JAENMR010000005.1"/>
</dbReference>
<gene>
    <name evidence="1" type="ORF">I7V27_12375</name>
</gene>
<reference evidence="1" key="1">
    <citation type="submission" date="2020-12" db="EMBL/GenBank/DDBJ databases">
        <title>Draft genome sequence of Enterobacter spp., Lelliottia spp. and Serratia spp. isolated from drinking water reservoirs and lakes.</title>
        <authorList>
            <person name="Reitter C."/>
            <person name="Neuhaus K."/>
            <person name="Huegler M."/>
        </authorList>
    </citation>
    <scope>NUCLEOTIDE SEQUENCE</scope>
    <source>
        <strain evidence="1">TZW15</strain>
    </source>
</reference>
<sequence length="215" mass="24625">MDENELHRNHWCEWSAADLTFLEVNYRTMPLPELARILGRTPGSVRLMAHKLACQEKASPRWTAEEDDIIRQHYASGAGAAFIATLLKDRTSSAVFTRADTLGVTSGRYWREEERRILKEHYPAIGSGVLNLLPGRTPEAIKIIAGRMGLRKSSSSREGFRPWSDAEWRLLEENIHLSIAEQQATLFPDRTKRAVEKARERLLKKKRALCREFKA</sequence>
<evidence type="ECO:0000313" key="2">
    <source>
        <dbReference type="Proteomes" id="UP000653275"/>
    </source>
</evidence>
<comment type="caution">
    <text evidence="1">The sequence shown here is derived from an EMBL/GenBank/DDBJ whole genome shotgun (WGS) entry which is preliminary data.</text>
</comment>
<protein>
    <submittedName>
        <fullName evidence="1">Uncharacterized protein</fullName>
    </submittedName>
</protein>
<dbReference type="AlphaFoldDB" id="A0AAP2F2I0"/>
<dbReference type="EMBL" id="JAENMS010000005">
    <property type="protein sequence ID" value="MBL5935237.1"/>
    <property type="molecule type" value="Genomic_DNA"/>
</dbReference>
<evidence type="ECO:0000313" key="1">
    <source>
        <dbReference type="EMBL" id="MBL5935237.1"/>
    </source>
</evidence>
<organism evidence="1 2">
    <name type="scientific">Lelliottia amnigena</name>
    <name type="common">Enterobacter amnigenus</name>
    <dbReference type="NCBI Taxonomy" id="61646"/>
    <lineage>
        <taxon>Bacteria</taxon>
        <taxon>Pseudomonadati</taxon>
        <taxon>Pseudomonadota</taxon>
        <taxon>Gammaproteobacteria</taxon>
        <taxon>Enterobacterales</taxon>
        <taxon>Enterobacteriaceae</taxon>
        <taxon>Lelliottia</taxon>
    </lineage>
</organism>
<proteinExistence type="predicted"/>